<feature type="domain" description="Non-reducing end beta-L-arabinofuranosidase-like GH127 C-terminal" evidence="3">
    <location>
        <begin position="527"/>
        <end position="639"/>
    </location>
</feature>
<dbReference type="AlphaFoldDB" id="A0A9D1F4G1"/>
<dbReference type="SUPFAM" id="SSF48208">
    <property type="entry name" value="Six-hairpin glycosidases"/>
    <property type="match status" value="1"/>
</dbReference>
<name>A0A9D1F4G1_9FIRM</name>
<reference evidence="4" key="2">
    <citation type="journal article" date="2021" name="PeerJ">
        <title>Extensive microbial diversity within the chicken gut microbiome revealed by metagenomics and culture.</title>
        <authorList>
            <person name="Gilroy R."/>
            <person name="Ravi A."/>
            <person name="Getino M."/>
            <person name="Pursley I."/>
            <person name="Horton D.L."/>
            <person name="Alikhan N.F."/>
            <person name="Baker D."/>
            <person name="Gharbi K."/>
            <person name="Hall N."/>
            <person name="Watson M."/>
            <person name="Adriaenssens E.M."/>
            <person name="Foster-Nyarko E."/>
            <person name="Jarju S."/>
            <person name="Secka A."/>
            <person name="Antonio M."/>
            <person name="Oren A."/>
            <person name="Chaudhuri R.R."/>
            <person name="La Ragione R."/>
            <person name="Hildebrand F."/>
            <person name="Pallen M.J."/>
        </authorList>
    </citation>
    <scope>NUCLEOTIDE SEQUENCE</scope>
    <source>
        <strain evidence="4">CHK178-757</strain>
    </source>
</reference>
<dbReference type="EMBL" id="DVIT01000028">
    <property type="protein sequence ID" value="HIS47483.1"/>
    <property type="molecule type" value="Genomic_DNA"/>
</dbReference>
<dbReference type="GO" id="GO:0005975">
    <property type="term" value="P:carbohydrate metabolic process"/>
    <property type="evidence" value="ECO:0007669"/>
    <property type="project" value="InterPro"/>
</dbReference>
<dbReference type="InterPro" id="IPR012878">
    <property type="entry name" value="Beta-AFase-like_GH127_cat"/>
</dbReference>
<dbReference type="Proteomes" id="UP000823927">
    <property type="component" value="Unassembled WGS sequence"/>
</dbReference>
<protein>
    <submittedName>
        <fullName evidence="4">Glycoside hydrolase family 127 protein</fullName>
    </submittedName>
</protein>
<feature type="domain" description="Non-reducing end beta-L-arabinofuranosidase-like GH127 catalytic" evidence="1">
    <location>
        <begin position="9"/>
        <end position="418"/>
    </location>
</feature>
<dbReference type="InterPro" id="IPR049174">
    <property type="entry name" value="Beta-AFase-like"/>
</dbReference>
<evidence type="ECO:0000313" key="4">
    <source>
        <dbReference type="EMBL" id="HIS47483.1"/>
    </source>
</evidence>
<sequence>MDFISWKDIEFKDGFWGLRQDVLANATADAIYNRFDETGRIRAMNLNWKEGDPCRPHVFWDSDVAKWMEGTAYLLYHRPDPELSDKLEKIIDAIEKGQTEDGYFNSAIMTLVPEKRFKDRTNHELYTAGHLMEAAVAHYEATGQERFLKIMEHFADCIEKAFVTEKTASFKTPGHQEIELALLRMYHATNNPRYLELSAHFVRQRGLDPNDRVFSVPNGTPPAYPPCDNQLYYNDTYAQDDAPAHQLEKAGGHAVRAMYFYTAMAGVALETHDEDLFNACRRLWNDSTGRKMYVTGGVSAERYGEAIGTEYVLPLELSYAETCASVAMANFSKAMFCLEPDGKYMDMIELEMYNGALAGLSLDGKGFFYDNALMCRPRVTDFFKGIHATPLYPPYERQELFECSCCPPNIYRFIAAIGQYFYSTDGHRLFVHQYANSSASVAWGSGKITLEQKTEYPWDGDIAVTLHGKQSFPGEIALRIPGWCSSADIRVNHQPVPYSMKNGYAYICRRWQDNDLIQLHLAMPVTKLFSNPNVTETAGKCALRRGPIIYCLEGIDQPEYDIFDMCLPDSYNDFSLTTMTIAGQKVTAIGGVAMVSDPEAFSGPLYTTSLPHRRPAPMRAVPYYCWANRGVNDMTVWIQHNG</sequence>
<dbReference type="InterPro" id="IPR008928">
    <property type="entry name" value="6-hairpin_glycosidase_sf"/>
</dbReference>
<dbReference type="PANTHER" id="PTHR43465:SF2">
    <property type="entry name" value="DUF1680 DOMAIN PROTEIN (AFU_ORTHOLOGUE AFUA_1G08910)"/>
    <property type="match status" value="1"/>
</dbReference>
<proteinExistence type="predicted"/>
<evidence type="ECO:0000259" key="3">
    <source>
        <dbReference type="Pfam" id="PF20737"/>
    </source>
</evidence>
<keyword evidence="4" id="KW-0378">Hydrolase</keyword>
<dbReference type="InterPro" id="IPR049049">
    <property type="entry name" value="Beta-AFase-like_GH127_C"/>
</dbReference>
<comment type="caution">
    <text evidence="4">The sequence shown here is derived from an EMBL/GenBank/DDBJ whole genome shotgun (WGS) entry which is preliminary data.</text>
</comment>
<feature type="domain" description="Non-reducing end beta-L-arabinofuranosidase-like GH127 middle" evidence="2">
    <location>
        <begin position="429"/>
        <end position="523"/>
    </location>
</feature>
<dbReference type="Pfam" id="PF20737">
    <property type="entry name" value="Glyco_hydro127C"/>
    <property type="match status" value="1"/>
</dbReference>
<dbReference type="InterPro" id="IPR049046">
    <property type="entry name" value="Beta-AFase-like_GH127_middle"/>
</dbReference>
<dbReference type="Pfam" id="PF07944">
    <property type="entry name" value="Beta-AFase-like_GH127_cat"/>
    <property type="match status" value="1"/>
</dbReference>
<evidence type="ECO:0000259" key="2">
    <source>
        <dbReference type="Pfam" id="PF20736"/>
    </source>
</evidence>
<dbReference type="Gene3D" id="1.50.10.20">
    <property type="match status" value="1"/>
</dbReference>
<dbReference type="GO" id="GO:0016787">
    <property type="term" value="F:hydrolase activity"/>
    <property type="evidence" value="ECO:0007669"/>
    <property type="project" value="UniProtKB-KW"/>
</dbReference>
<dbReference type="Pfam" id="PF20736">
    <property type="entry name" value="Glyco_hydro127M"/>
    <property type="match status" value="1"/>
</dbReference>
<organism evidence="4 5">
    <name type="scientific">Candidatus Scybalocola faecigallinarum</name>
    <dbReference type="NCBI Taxonomy" id="2840941"/>
    <lineage>
        <taxon>Bacteria</taxon>
        <taxon>Bacillati</taxon>
        <taxon>Bacillota</taxon>
        <taxon>Clostridia</taxon>
        <taxon>Lachnospirales</taxon>
        <taxon>Lachnospiraceae</taxon>
        <taxon>Lachnospiraceae incertae sedis</taxon>
        <taxon>Candidatus Scybalocola (ex Gilroy et al. 2021)</taxon>
    </lineage>
</organism>
<gene>
    <name evidence="4" type="ORF">IAB46_08020</name>
</gene>
<evidence type="ECO:0000313" key="5">
    <source>
        <dbReference type="Proteomes" id="UP000823927"/>
    </source>
</evidence>
<dbReference type="PANTHER" id="PTHR43465">
    <property type="entry name" value="DUF1680 DOMAIN PROTEIN (AFU_ORTHOLOGUE AFUA_1G08910)"/>
    <property type="match status" value="1"/>
</dbReference>
<evidence type="ECO:0000259" key="1">
    <source>
        <dbReference type="Pfam" id="PF07944"/>
    </source>
</evidence>
<accession>A0A9D1F4G1</accession>
<reference evidence="4" key="1">
    <citation type="submission" date="2020-10" db="EMBL/GenBank/DDBJ databases">
        <authorList>
            <person name="Gilroy R."/>
        </authorList>
    </citation>
    <scope>NUCLEOTIDE SEQUENCE</scope>
    <source>
        <strain evidence="4">CHK178-757</strain>
    </source>
</reference>